<comment type="caution">
    <text evidence="3">The sequence shown here is derived from an EMBL/GenBank/DDBJ whole genome shotgun (WGS) entry which is preliminary data.</text>
</comment>
<organism evidence="3 4">
    <name type="scientific">Rhodonellum ikkaensis</name>
    <dbReference type="NCBI Taxonomy" id="336829"/>
    <lineage>
        <taxon>Bacteria</taxon>
        <taxon>Pseudomonadati</taxon>
        <taxon>Bacteroidota</taxon>
        <taxon>Cytophagia</taxon>
        <taxon>Cytophagales</taxon>
        <taxon>Cytophagaceae</taxon>
        <taxon>Rhodonellum</taxon>
    </lineage>
</organism>
<dbReference type="EMBL" id="FNQC01000006">
    <property type="protein sequence ID" value="SDZ11049.1"/>
    <property type="molecule type" value="Genomic_DNA"/>
</dbReference>
<evidence type="ECO:0000256" key="1">
    <source>
        <dbReference type="SAM" id="SignalP"/>
    </source>
</evidence>
<feature type="chain" id="PRO_5047472100" description="DUF4397 domain-containing protein" evidence="1">
    <location>
        <begin position="40"/>
        <end position="251"/>
    </location>
</feature>
<dbReference type="Pfam" id="PF14344">
    <property type="entry name" value="DUF4397"/>
    <property type="match status" value="1"/>
</dbReference>
<keyword evidence="4" id="KW-1185">Reference proteome</keyword>
<proteinExistence type="predicted"/>
<gene>
    <name evidence="3" type="ORF">SAMN05444412_10613</name>
</gene>
<evidence type="ECO:0000259" key="2">
    <source>
        <dbReference type="Pfam" id="PF14344"/>
    </source>
</evidence>
<feature type="signal peptide" evidence="1">
    <location>
        <begin position="1"/>
        <end position="39"/>
    </location>
</feature>
<evidence type="ECO:0000313" key="4">
    <source>
        <dbReference type="Proteomes" id="UP000199663"/>
    </source>
</evidence>
<dbReference type="InterPro" id="IPR025510">
    <property type="entry name" value="DUF4397"/>
</dbReference>
<evidence type="ECO:0000313" key="3">
    <source>
        <dbReference type="EMBL" id="SDZ11049.1"/>
    </source>
</evidence>
<keyword evidence="1" id="KW-0732">Signal</keyword>
<protein>
    <recommendedName>
        <fullName evidence="2">DUF4397 domain-containing protein</fullName>
    </recommendedName>
</protein>
<reference evidence="3 4" key="1">
    <citation type="submission" date="2016-10" db="EMBL/GenBank/DDBJ databases">
        <authorList>
            <person name="Varghese N."/>
            <person name="Submissions S."/>
        </authorList>
    </citation>
    <scope>NUCLEOTIDE SEQUENCE [LARGE SCALE GENOMIC DNA]</scope>
    <source>
        <strain evidence="3 4">DSM 17997</strain>
    </source>
</reference>
<name>A0A1H3QEA3_9BACT</name>
<sequence length="251" mass="28086">MIHAKFNQTMKPLQKMMRAKTWKFFSLLFVLGISTLLTACLNDDDDNPLPPAAYVSFYHGSPDAPGLDIFVDGRKINNNPLNYNETLPYQPFFLGKRNFRFTPPNAVNSLLDSEITFEADKTYSIFISDLSSNLKTLVLEDDWETPTANNAKIRFVHLSPDAADIEVEISGTAGPFGDTSDFLNASDFVNFEKGILDITVKSKITNEILVSANDVEIKGKRVYTLVLRGQKSQASGDKQLSLQLLTNFIQF</sequence>
<feature type="domain" description="DUF4397" evidence="2">
    <location>
        <begin position="53"/>
        <end position="167"/>
    </location>
</feature>
<accession>A0A1H3QEA3</accession>
<dbReference type="Proteomes" id="UP000199663">
    <property type="component" value="Unassembled WGS sequence"/>
</dbReference>